<protein>
    <submittedName>
        <fullName evidence="1">Uncharacterized protein</fullName>
    </submittedName>
</protein>
<dbReference type="Proteomes" id="UP001253545">
    <property type="component" value="Unassembled WGS sequence"/>
</dbReference>
<sequence>MSTRAVIRGAGLYKNSDMDQITALAMSSISALRVKKIDLYDGKPGLPLPEIVYTDKIIHAIPVFKYYDVDVLMERDPNNIFKRHKVVGILHSTRRNEETKLNIRGTRTFSRNKAISLCMEQACEDLFEY</sequence>
<dbReference type="RefSeq" id="WP_311369575.1">
    <property type="nucleotide sequence ID" value="NZ_JAVRHX010000005.1"/>
</dbReference>
<reference evidence="1 2" key="1">
    <citation type="submission" date="2023-09" db="EMBL/GenBank/DDBJ databases">
        <authorList>
            <person name="Rey-Velasco X."/>
        </authorList>
    </citation>
    <scope>NUCLEOTIDE SEQUENCE [LARGE SCALE GENOMIC DNA]</scope>
    <source>
        <strain evidence="1 2">P117</strain>
    </source>
</reference>
<accession>A0ABU2ZVI9</accession>
<evidence type="ECO:0000313" key="1">
    <source>
        <dbReference type="EMBL" id="MDT0596048.1"/>
    </source>
</evidence>
<comment type="caution">
    <text evidence="1">The sequence shown here is derived from an EMBL/GenBank/DDBJ whole genome shotgun (WGS) entry which is preliminary data.</text>
</comment>
<gene>
    <name evidence="1" type="ORF">RM552_14435</name>
</gene>
<evidence type="ECO:0000313" key="2">
    <source>
        <dbReference type="Proteomes" id="UP001253545"/>
    </source>
</evidence>
<organism evidence="1 2">
    <name type="scientific">Glaciecola petra</name>
    <dbReference type="NCBI Taxonomy" id="3075602"/>
    <lineage>
        <taxon>Bacteria</taxon>
        <taxon>Pseudomonadati</taxon>
        <taxon>Pseudomonadota</taxon>
        <taxon>Gammaproteobacteria</taxon>
        <taxon>Alteromonadales</taxon>
        <taxon>Alteromonadaceae</taxon>
        <taxon>Glaciecola</taxon>
    </lineage>
</organism>
<name>A0ABU2ZVI9_9ALTE</name>
<dbReference type="EMBL" id="JAVRHX010000005">
    <property type="protein sequence ID" value="MDT0596048.1"/>
    <property type="molecule type" value="Genomic_DNA"/>
</dbReference>
<keyword evidence="2" id="KW-1185">Reference proteome</keyword>
<proteinExistence type="predicted"/>